<gene>
    <name evidence="3" type="ORF">KLDO_g2326</name>
</gene>
<dbReference type="EMBL" id="CCBQ010000032">
    <property type="protein sequence ID" value="CDO94042.1"/>
    <property type="molecule type" value="Genomic_DNA"/>
</dbReference>
<dbReference type="InterPro" id="IPR038988">
    <property type="entry name" value="Sas4"/>
</dbReference>
<reference evidence="3 4" key="1">
    <citation type="submission" date="2014-03" db="EMBL/GenBank/DDBJ databases">
        <title>The genome of Kluyveromyces dobzhanskii.</title>
        <authorList>
            <person name="Nystedt B."/>
            <person name="Astrom S."/>
        </authorList>
    </citation>
    <scope>NUCLEOTIDE SEQUENCE [LARGE SCALE GENOMIC DNA]</scope>
    <source>
        <strain evidence="3 4">CBS 2104</strain>
    </source>
</reference>
<protein>
    <submittedName>
        <fullName evidence="3">WGS project CCBQ000000000 data, contig 00049</fullName>
    </submittedName>
</protein>
<accession>A0A0A8L564</accession>
<dbReference type="GO" id="GO:0033255">
    <property type="term" value="C:SAS acetyltransferase complex"/>
    <property type="evidence" value="ECO:0007669"/>
    <property type="project" value="InterPro"/>
</dbReference>
<evidence type="ECO:0000256" key="1">
    <source>
        <dbReference type="SAM" id="MobiDB-lite"/>
    </source>
</evidence>
<feature type="compositionally biased region" description="Basic and acidic residues" evidence="1">
    <location>
        <begin position="9"/>
        <end position="19"/>
    </location>
</feature>
<evidence type="ECO:0000313" key="3">
    <source>
        <dbReference type="EMBL" id="CDO94042.1"/>
    </source>
</evidence>
<dbReference type="GO" id="GO:0004402">
    <property type="term" value="F:histone acetyltransferase activity"/>
    <property type="evidence" value="ECO:0007669"/>
    <property type="project" value="TreeGrafter"/>
</dbReference>
<dbReference type="Pfam" id="PF15460">
    <property type="entry name" value="SAS4"/>
    <property type="match status" value="1"/>
</dbReference>
<feature type="domain" description="Something about silencing protein 4" evidence="2">
    <location>
        <begin position="86"/>
        <end position="182"/>
    </location>
</feature>
<dbReference type="InterPro" id="IPR029184">
    <property type="entry name" value="Sas4_dom"/>
</dbReference>
<dbReference type="AlphaFoldDB" id="A0A0A8L564"/>
<organism evidence="3 4">
    <name type="scientific">Kluyveromyces dobzhanskii CBS 2104</name>
    <dbReference type="NCBI Taxonomy" id="1427455"/>
    <lineage>
        <taxon>Eukaryota</taxon>
        <taxon>Fungi</taxon>
        <taxon>Dikarya</taxon>
        <taxon>Ascomycota</taxon>
        <taxon>Saccharomycotina</taxon>
        <taxon>Saccharomycetes</taxon>
        <taxon>Saccharomycetales</taxon>
        <taxon>Saccharomycetaceae</taxon>
        <taxon>Kluyveromyces</taxon>
    </lineage>
</organism>
<dbReference type="PANTHER" id="PTHR38422:SF1">
    <property type="entry name" value="SOMETHING ABOUT SILENCING PROTEIN 4"/>
    <property type="match status" value="1"/>
</dbReference>
<feature type="region of interest" description="Disordered" evidence="1">
    <location>
        <begin position="1"/>
        <end position="25"/>
    </location>
</feature>
<evidence type="ECO:0000259" key="2">
    <source>
        <dbReference type="Pfam" id="PF15460"/>
    </source>
</evidence>
<keyword evidence="4" id="KW-1185">Reference proteome</keyword>
<evidence type="ECO:0000313" key="4">
    <source>
        <dbReference type="Proteomes" id="UP000031516"/>
    </source>
</evidence>
<sequence>MKRKSRSGSADRSEEDKFNFDVPEYEMDPSRPLSVSISRVNASTITGNDEADFLRKRDEISEMILPIEQHSICLDSEDKILPELIDPLIDEAYDNYHKKMVKQETRMMNDESNHSELEADRLQGILDHLEVTSWRFYLPKITVVNNPLDEEELQKKRELTQQTIRYMLKRYNDMKLRINVHSRKQRHHMIDPSKRLDKLFSKVDKSMIMGYHSSSDDEENQLNAKEVKKRRKHIKHELYSSPLIIPLSTPSKPTAFKYGIIAEPFKPPFVIKFSKDERLGCLKNVPNCNSRYHYAEQFPNQEMKFIKRDSTICELEVLSPDHDN</sequence>
<dbReference type="PANTHER" id="PTHR38422">
    <property type="entry name" value="SOMETHING ABOUT SILENCING PROTEIN 4"/>
    <property type="match status" value="1"/>
</dbReference>
<name>A0A0A8L564_9SACH</name>
<dbReference type="Proteomes" id="UP000031516">
    <property type="component" value="Unassembled WGS sequence"/>
</dbReference>
<comment type="caution">
    <text evidence="3">The sequence shown here is derived from an EMBL/GenBank/DDBJ whole genome shotgun (WGS) entry which is preliminary data.</text>
</comment>
<proteinExistence type="predicted"/>
<dbReference type="OrthoDB" id="1938992at2759"/>